<dbReference type="InterPro" id="IPR015425">
    <property type="entry name" value="FH2_Formin"/>
</dbReference>
<feature type="domain" description="FH2" evidence="3">
    <location>
        <begin position="1"/>
        <end position="125"/>
    </location>
</feature>
<feature type="region of interest" description="Disordered" evidence="1">
    <location>
        <begin position="168"/>
        <end position="288"/>
    </location>
</feature>
<evidence type="ECO:0000259" key="3">
    <source>
        <dbReference type="PROSITE" id="PS51444"/>
    </source>
</evidence>
<evidence type="ECO:0000259" key="2">
    <source>
        <dbReference type="PROSITE" id="PS51082"/>
    </source>
</evidence>
<dbReference type="PANTHER" id="PTHR46345">
    <property type="entry name" value="INVERTED FORMIN-2"/>
    <property type="match status" value="1"/>
</dbReference>
<reference evidence="4" key="1">
    <citation type="journal article" name="BMC Genomics">
        <title>Long-read sequencing and de novo genome assembly of marine medaka (Oryzias melastigma).</title>
        <authorList>
            <person name="Liang P."/>
            <person name="Saqib H.S.A."/>
            <person name="Ni X."/>
            <person name="Shen Y."/>
        </authorList>
    </citation>
    <scope>NUCLEOTIDE SEQUENCE</scope>
    <source>
        <strain evidence="4">Bigg-433</strain>
    </source>
</reference>
<sequence>MQICQKAAGVNLTSIQSESGTLLKQLTDATKKISNSDDEVKEQYSKVLQENLEACSALGERFAEIEKKRSELAVYLCEDAAKLSLEELFGTISTFRDLFIKALKENKMRKEQAAKAEKRKKQLAEEESKRQKGDNGKIIKKGIAPQNDGCIIDHLLADIRKGFSLRKTRPRCDSDNLPTSEKRRDTCPPGSHVKSADEKAGEAESTSSPAKALTEDRRGLTGEVNGCLSPSEETPTAPRLSTGRGGTATSLSARQGEEATTGSETPGWSTPREAFRLNARCDLTPASG</sequence>
<dbReference type="Gene3D" id="1.20.58.2220">
    <property type="entry name" value="Formin, FH2 domain"/>
    <property type="match status" value="1"/>
</dbReference>
<dbReference type="InterPro" id="IPR003124">
    <property type="entry name" value="WH2_dom"/>
</dbReference>
<dbReference type="PROSITE" id="PS51444">
    <property type="entry name" value="FH2"/>
    <property type="match status" value="1"/>
</dbReference>
<organism evidence="4 5">
    <name type="scientific">Oryzias melastigma</name>
    <name type="common">Marine medaka</name>
    <dbReference type="NCBI Taxonomy" id="30732"/>
    <lineage>
        <taxon>Eukaryota</taxon>
        <taxon>Metazoa</taxon>
        <taxon>Chordata</taxon>
        <taxon>Craniata</taxon>
        <taxon>Vertebrata</taxon>
        <taxon>Euteleostomi</taxon>
        <taxon>Actinopterygii</taxon>
        <taxon>Neopterygii</taxon>
        <taxon>Teleostei</taxon>
        <taxon>Neoteleostei</taxon>
        <taxon>Acanthomorphata</taxon>
        <taxon>Ovalentaria</taxon>
        <taxon>Atherinomorphae</taxon>
        <taxon>Beloniformes</taxon>
        <taxon>Adrianichthyidae</taxon>
        <taxon>Oryziinae</taxon>
        <taxon>Oryzias</taxon>
    </lineage>
</organism>
<feature type="compositionally biased region" description="Basic and acidic residues" evidence="1">
    <location>
        <begin position="111"/>
        <end position="137"/>
    </location>
</feature>
<feature type="region of interest" description="Disordered" evidence="1">
    <location>
        <begin position="111"/>
        <end position="140"/>
    </location>
</feature>
<gene>
    <name evidence="4" type="ORF">FQA47_022687</name>
</gene>
<dbReference type="PROSITE" id="PS51082">
    <property type="entry name" value="WH2"/>
    <property type="match status" value="1"/>
</dbReference>
<dbReference type="PANTHER" id="PTHR46345:SF5">
    <property type="entry name" value="INVERTED FORMIN-2"/>
    <property type="match status" value="1"/>
</dbReference>
<feature type="compositionally biased region" description="Basic and acidic residues" evidence="1">
    <location>
        <begin position="170"/>
        <end position="186"/>
    </location>
</feature>
<dbReference type="InterPro" id="IPR042201">
    <property type="entry name" value="FH2_Formin_sf"/>
</dbReference>
<evidence type="ECO:0000256" key="1">
    <source>
        <dbReference type="SAM" id="MobiDB-lite"/>
    </source>
</evidence>
<dbReference type="SUPFAM" id="SSF101447">
    <property type="entry name" value="Formin homology 2 domain (FH2 domain)"/>
    <property type="match status" value="1"/>
</dbReference>
<feature type="domain" description="WH2" evidence="2">
    <location>
        <begin position="153"/>
        <end position="168"/>
    </location>
</feature>
<proteinExistence type="predicted"/>
<comment type="caution">
    <text evidence="4">The sequence shown here is derived from an EMBL/GenBank/DDBJ whole genome shotgun (WGS) entry which is preliminary data.</text>
</comment>
<evidence type="ECO:0000313" key="4">
    <source>
        <dbReference type="EMBL" id="KAF6731668.1"/>
    </source>
</evidence>
<feature type="compositionally biased region" description="Polar residues" evidence="1">
    <location>
        <begin position="247"/>
        <end position="268"/>
    </location>
</feature>
<dbReference type="EMBL" id="WKFB01000208">
    <property type="protein sequence ID" value="KAF6731668.1"/>
    <property type="molecule type" value="Genomic_DNA"/>
</dbReference>
<dbReference type="Proteomes" id="UP000646548">
    <property type="component" value="Unassembled WGS sequence"/>
</dbReference>
<accession>A0A834CGU1</accession>
<dbReference type="AlphaFoldDB" id="A0A834CGU1"/>
<name>A0A834CGU1_ORYME</name>
<protein>
    <submittedName>
        <fullName evidence="4">Inverted formin-2</fullName>
    </submittedName>
</protein>
<evidence type="ECO:0000313" key="5">
    <source>
        <dbReference type="Proteomes" id="UP000646548"/>
    </source>
</evidence>
<dbReference type="GO" id="GO:0003779">
    <property type="term" value="F:actin binding"/>
    <property type="evidence" value="ECO:0007669"/>
    <property type="project" value="InterPro"/>
</dbReference>